<gene>
    <name evidence="1" type="ORF">C7B64_22590</name>
</gene>
<dbReference type="RefSeq" id="WP_106291642.1">
    <property type="nucleotide sequence ID" value="NZ_PVWJ01000181.1"/>
</dbReference>
<keyword evidence="2" id="KW-1185">Reference proteome</keyword>
<reference evidence="1 2" key="1">
    <citation type="submission" date="2018-02" db="EMBL/GenBank/DDBJ databases">
        <authorList>
            <person name="Cohen D.B."/>
            <person name="Kent A.D."/>
        </authorList>
    </citation>
    <scope>NUCLEOTIDE SEQUENCE [LARGE SCALE GENOMIC DNA]</scope>
    <source>
        <strain evidence="1 2">CCAP 1448/3</strain>
    </source>
</reference>
<dbReference type="AlphaFoldDB" id="A0A2T1BX81"/>
<organism evidence="1 2">
    <name type="scientific">Merismopedia glauca CCAP 1448/3</name>
    <dbReference type="NCBI Taxonomy" id="1296344"/>
    <lineage>
        <taxon>Bacteria</taxon>
        <taxon>Bacillati</taxon>
        <taxon>Cyanobacteriota</taxon>
        <taxon>Cyanophyceae</taxon>
        <taxon>Synechococcales</taxon>
        <taxon>Merismopediaceae</taxon>
        <taxon>Merismopedia</taxon>
    </lineage>
</organism>
<sequence>MLRCYGTGSVCASADDSKNSSSPTDTLNQEIIINSETLSKPLLLEEYSRELINRIKQRVSNFQLLEKCDTDIKLTGSPTQTICYQAQENGANIKYLLAVSLHVDRAYYLIYRSELSQYDRSLNSAKNVFRSFQIVEP</sequence>
<evidence type="ECO:0000313" key="1">
    <source>
        <dbReference type="EMBL" id="PSB00619.1"/>
    </source>
</evidence>
<dbReference type="EMBL" id="PVWJ01000181">
    <property type="protein sequence ID" value="PSB00619.1"/>
    <property type="molecule type" value="Genomic_DNA"/>
</dbReference>
<dbReference type="Proteomes" id="UP000238762">
    <property type="component" value="Unassembled WGS sequence"/>
</dbReference>
<comment type="caution">
    <text evidence="1">The sequence shown here is derived from an EMBL/GenBank/DDBJ whole genome shotgun (WGS) entry which is preliminary data.</text>
</comment>
<protein>
    <submittedName>
        <fullName evidence="1">Uncharacterized protein</fullName>
    </submittedName>
</protein>
<dbReference type="Gene3D" id="3.40.1000.10">
    <property type="entry name" value="Mog1/PsbP, alpha/beta/alpha sandwich"/>
    <property type="match status" value="1"/>
</dbReference>
<proteinExistence type="predicted"/>
<evidence type="ECO:0000313" key="2">
    <source>
        <dbReference type="Proteomes" id="UP000238762"/>
    </source>
</evidence>
<name>A0A2T1BX81_9CYAN</name>
<reference evidence="1 2" key="2">
    <citation type="submission" date="2018-03" db="EMBL/GenBank/DDBJ databases">
        <title>The ancient ancestry and fast evolution of plastids.</title>
        <authorList>
            <person name="Moore K.R."/>
            <person name="Magnabosco C."/>
            <person name="Momper L."/>
            <person name="Gold D.A."/>
            <person name="Bosak T."/>
            <person name="Fournier G.P."/>
        </authorList>
    </citation>
    <scope>NUCLEOTIDE SEQUENCE [LARGE SCALE GENOMIC DNA]</scope>
    <source>
        <strain evidence="1 2">CCAP 1448/3</strain>
    </source>
</reference>
<accession>A0A2T1BX81</accession>